<evidence type="ECO:0000256" key="1">
    <source>
        <dbReference type="ARBA" id="ARBA00022603"/>
    </source>
</evidence>
<sequence>MKASFKAMTFNHNDFYHRRLLKHVPSHCADALDVGCGTGTFARRLARRAGWVDAIDASAGMVDVARTRSMGAANIEFRPGDLMDVEPTRYDFVSCIATVHHLPSFPDALERLRDSLRPGGVLAILGLYREKTASDHALSLAAVPVNLVLNAVSKKDDGVSAPIKGAELTYAEIRADAERVLPGHQVRRHLFWRYLLTYRKP</sequence>
<dbReference type="GO" id="GO:0032259">
    <property type="term" value="P:methylation"/>
    <property type="evidence" value="ECO:0007669"/>
    <property type="project" value="UniProtKB-KW"/>
</dbReference>
<keyword evidence="2" id="KW-0808">Transferase</keyword>
<dbReference type="PANTHER" id="PTHR43464:SF19">
    <property type="entry name" value="UBIQUINONE BIOSYNTHESIS O-METHYLTRANSFERASE, MITOCHONDRIAL"/>
    <property type="match status" value="1"/>
</dbReference>
<comment type="caution">
    <text evidence="5">The sequence shown here is derived from an EMBL/GenBank/DDBJ whole genome shotgun (WGS) entry which is preliminary data.</text>
</comment>
<dbReference type="SUPFAM" id="SSF53335">
    <property type="entry name" value="S-adenosyl-L-methionine-dependent methyltransferases"/>
    <property type="match status" value="1"/>
</dbReference>
<keyword evidence="1 5" id="KW-0489">Methyltransferase</keyword>
<evidence type="ECO:0000259" key="4">
    <source>
        <dbReference type="Pfam" id="PF13649"/>
    </source>
</evidence>
<dbReference type="InterPro" id="IPR041698">
    <property type="entry name" value="Methyltransf_25"/>
</dbReference>
<accession>A0ABP7S5M2</accession>
<dbReference type="EMBL" id="BAABAL010000009">
    <property type="protein sequence ID" value="GAA4006893.1"/>
    <property type="molecule type" value="Genomic_DNA"/>
</dbReference>
<evidence type="ECO:0000256" key="2">
    <source>
        <dbReference type="ARBA" id="ARBA00022679"/>
    </source>
</evidence>
<keyword evidence="3" id="KW-0949">S-adenosyl-L-methionine</keyword>
<name>A0ABP7S5M2_9PSEU</name>
<feature type="domain" description="Methyltransferase" evidence="4">
    <location>
        <begin position="32"/>
        <end position="120"/>
    </location>
</feature>
<dbReference type="Pfam" id="PF13649">
    <property type="entry name" value="Methyltransf_25"/>
    <property type="match status" value="1"/>
</dbReference>
<evidence type="ECO:0000313" key="6">
    <source>
        <dbReference type="Proteomes" id="UP001501747"/>
    </source>
</evidence>
<protein>
    <submittedName>
        <fullName evidence="5">Class I SAM-dependent methyltransferase</fullName>
    </submittedName>
</protein>
<reference evidence="6" key="1">
    <citation type="journal article" date="2019" name="Int. J. Syst. Evol. Microbiol.">
        <title>The Global Catalogue of Microorganisms (GCM) 10K type strain sequencing project: providing services to taxonomists for standard genome sequencing and annotation.</title>
        <authorList>
            <consortium name="The Broad Institute Genomics Platform"/>
            <consortium name="The Broad Institute Genome Sequencing Center for Infectious Disease"/>
            <person name="Wu L."/>
            <person name="Ma J."/>
        </authorList>
    </citation>
    <scope>NUCLEOTIDE SEQUENCE [LARGE SCALE GENOMIC DNA]</scope>
    <source>
        <strain evidence="6">JCM 17342</strain>
    </source>
</reference>
<keyword evidence="6" id="KW-1185">Reference proteome</keyword>
<organism evidence="5 6">
    <name type="scientific">Allokutzneria multivorans</name>
    <dbReference type="NCBI Taxonomy" id="1142134"/>
    <lineage>
        <taxon>Bacteria</taxon>
        <taxon>Bacillati</taxon>
        <taxon>Actinomycetota</taxon>
        <taxon>Actinomycetes</taxon>
        <taxon>Pseudonocardiales</taxon>
        <taxon>Pseudonocardiaceae</taxon>
        <taxon>Allokutzneria</taxon>
    </lineage>
</organism>
<dbReference type="CDD" id="cd02440">
    <property type="entry name" value="AdoMet_MTases"/>
    <property type="match status" value="1"/>
</dbReference>
<evidence type="ECO:0000256" key="3">
    <source>
        <dbReference type="ARBA" id="ARBA00022691"/>
    </source>
</evidence>
<gene>
    <name evidence="5" type="ORF">GCM10022247_30890</name>
</gene>
<dbReference type="Proteomes" id="UP001501747">
    <property type="component" value="Unassembled WGS sequence"/>
</dbReference>
<dbReference type="Gene3D" id="3.40.50.150">
    <property type="entry name" value="Vaccinia Virus protein VP39"/>
    <property type="match status" value="1"/>
</dbReference>
<evidence type="ECO:0000313" key="5">
    <source>
        <dbReference type="EMBL" id="GAA4006893.1"/>
    </source>
</evidence>
<dbReference type="PANTHER" id="PTHR43464">
    <property type="entry name" value="METHYLTRANSFERASE"/>
    <property type="match status" value="1"/>
</dbReference>
<dbReference type="GO" id="GO:0008168">
    <property type="term" value="F:methyltransferase activity"/>
    <property type="evidence" value="ECO:0007669"/>
    <property type="project" value="UniProtKB-KW"/>
</dbReference>
<proteinExistence type="predicted"/>
<dbReference type="InterPro" id="IPR029063">
    <property type="entry name" value="SAM-dependent_MTases_sf"/>
</dbReference>